<sequence length="206" mass="24245">MRSTWKEITLEDLKKLVHFIRPVRNERHPLSYDYNSANTLRLESGSKWINEKLLSMEIPVDYVFLWYVEAQEFFESTGPLYYVLYCVQALTPNTLDALIEKFVPIDGGCFTVYQSISEKQLKTLFEKCAVSNKKVRVSVPFDSTVVIDYGKYYSKKEVRDKGKVVIFSNENEDRLEFKMSRSSDYVGGRDWWLVWDWCNKSPPSRL</sequence>
<dbReference type="Proteomes" id="UP000095287">
    <property type="component" value="Unplaced"/>
</dbReference>
<name>A0A1I7YLH2_9BILA</name>
<proteinExistence type="predicted"/>
<accession>A0A1I7YLH2</accession>
<reference evidence="2" key="1">
    <citation type="submission" date="2016-11" db="UniProtKB">
        <authorList>
            <consortium name="WormBaseParasite"/>
        </authorList>
    </citation>
    <scope>IDENTIFICATION</scope>
</reference>
<protein>
    <submittedName>
        <fullName evidence="2">N6_N4_Mtase domain-containing protein</fullName>
    </submittedName>
</protein>
<evidence type="ECO:0000313" key="1">
    <source>
        <dbReference type="Proteomes" id="UP000095287"/>
    </source>
</evidence>
<keyword evidence="1" id="KW-1185">Reference proteome</keyword>
<dbReference type="AlphaFoldDB" id="A0A1I7YLH2"/>
<evidence type="ECO:0000313" key="2">
    <source>
        <dbReference type="WBParaSite" id="L893_g17562.t1"/>
    </source>
</evidence>
<organism evidence="1 2">
    <name type="scientific">Steinernema glaseri</name>
    <dbReference type="NCBI Taxonomy" id="37863"/>
    <lineage>
        <taxon>Eukaryota</taxon>
        <taxon>Metazoa</taxon>
        <taxon>Ecdysozoa</taxon>
        <taxon>Nematoda</taxon>
        <taxon>Chromadorea</taxon>
        <taxon>Rhabditida</taxon>
        <taxon>Tylenchina</taxon>
        <taxon>Panagrolaimomorpha</taxon>
        <taxon>Strongyloidoidea</taxon>
        <taxon>Steinernematidae</taxon>
        <taxon>Steinernema</taxon>
    </lineage>
</organism>
<dbReference type="WBParaSite" id="L893_g17562.t1">
    <property type="protein sequence ID" value="L893_g17562.t1"/>
    <property type="gene ID" value="L893_g17562"/>
</dbReference>